<sequence length="249" mass="25991">MNPSKRAVVTGGTHGIGLAVVKALLAEGAEVVLTGNNEKNVEAARSELASGRAHVLRSDAGSMADIEALGRYVESTLGRVDFVFVNVGYAETGPIEGVTEAAYDKMFAIKTKGAFFTTQRLLPLVSKGGSFVFTTAVLDGLGYADTSVATGTVTAVRGFAKSFAAEFLPRGIRVNVISPGFTQTPSMGFATMTEEEKAANQRLGEDLTPMSRHASPEEIAAAVMYLAFDATFTTGTVLHADGGLGQVMA</sequence>
<name>A0ABW4T280_9ACTN</name>
<comment type="caution">
    <text evidence="3">The sequence shown here is derived from an EMBL/GenBank/DDBJ whole genome shotgun (WGS) entry which is preliminary data.</text>
</comment>
<dbReference type="CDD" id="cd05233">
    <property type="entry name" value="SDR_c"/>
    <property type="match status" value="1"/>
</dbReference>
<keyword evidence="2" id="KW-0560">Oxidoreductase</keyword>
<gene>
    <name evidence="3" type="ORF">ACFSKW_31565</name>
</gene>
<dbReference type="RefSeq" id="WP_379576119.1">
    <property type="nucleotide sequence ID" value="NZ_JBHUFV010000047.1"/>
</dbReference>
<dbReference type="InterPro" id="IPR036291">
    <property type="entry name" value="NAD(P)-bd_dom_sf"/>
</dbReference>
<evidence type="ECO:0000313" key="3">
    <source>
        <dbReference type="EMBL" id="MFD1936017.1"/>
    </source>
</evidence>
<dbReference type="EMBL" id="JBHUFV010000047">
    <property type="protein sequence ID" value="MFD1936017.1"/>
    <property type="molecule type" value="Genomic_DNA"/>
</dbReference>
<dbReference type="Gene3D" id="3.40.50.720">
    <property type="entry name" value="NAD(P)-binding Rossmann-like Domain"/>
    <property type="match status" value="1"/>
</dbReference>
<dbReference type="InterPro" id="IPR002347">
    <property type="entry name" value="SDR_fam"/>
</dbReference>
<dbReference type="Proteomes" id="UP001597368">
    <property type="component" value="Unassembled WGS sequence"/>
</dbReference>
<comment type="similarity">
    <text evidence="1">Belongs to the short-chain dehydrogenases/reductases (SDR) family.</text>
</comment>
<proteinExistence type="inferred from homology"/>
<dbReference type="PANTHER" id="PTHR43477:SF1">
    <property type="entry name" value="DIHYDROANTICAPSIN 7-DEHYDROGENASE"/>
    <property type="match status" value="1"/>
</dbReference>
<reference evidence="4" key="1">
    <citation type="journal article" date="2019" name="Int. J. Syst. Evol. Microbiol.">
        <title>The Global Catalogue of Microorganisms (GCM) 10K type strain sequencing project: providing services to taxonomists for standard genome sequencing and annotation.</title>
        <authorList>
            <consortium name="The Broad Institute Genomics Platform"/>
            <consortium name="The Broad Institute Genome Sequencing Center for Infectious Disease"/>
            <person name="Wu L."/>
            <person name="Ma J."/>
        </authorList>
    </citation>
    <scope>NUCLEOTIDE SEQUENCE [LARGE SCALE GENOMIC DNA]</scope>
    <source>
        <strain evidence="4">ICMP 6774ER</strain>
    </source>
</reference>
<dbReference type="SUPFAM" id="SSF51735">
    <property type="entry name" value="NAD(P)-binding Rossmann-fold domains"/>
    <property type="match status" value="1"/>
</dbReference>
<dbReference type="InterPro" id="IPR051122">
    <property type="entry name" value="SDR_DHRS6-like"/>
</dbReference>
<keyword evidence="4" id="KW-1185">Reference proteome</keyword>
<dbReference type="PRINTS" id="PR00081">
    <property type="entry name" value="GDHRDH"/>
</dbReference>
<dbReference type="PANTHER" id="PTHR43477">
    <property type="entry name" value="DIHYDROANTICAPSIN 7-DEHYDROGENASE"/>
    <property type="match status" value="1"/>
</dbReference>
<dbReference type="Pfam" id="PF13561">
    <property type="entry name" value="adh_short_C2"/>
    <property type="match status" value="1"/>
</dbReference>
<organism evidence="3 4">
    <name type="scientific">Nonomuraea mangrovi</name>
    <dbReference type="NCBI Taxonomy" id="2316207"/>
    <lineage>
        <taxon>Bacteria</taxon>
        <taxon>Bacillati</taxon>
        <taxon>Actinomycetota</taxon>
        <taxon>Actinomycetes</taxon>
        <taxon>Streptosporangiales</taxon>
        <taxon>Streptosporangiaceae</taxon>
        <taxon>Nonomuraea</taxon>
    </lineage>
</organism>
<evidence type="ECO:0000256" key="2">
    <source>
        <dbReference type="ARBA" id="ARBA00023002"/>
    </source>
</evidence>
<evidence type="ECO:0000313" key="4">
    <source>
        <dbReference type="Proteomes" id="UP001597368"/>
    </source>
</evidence>
<evidence type="ECO:0000256" key="1">
    <source>
        <dbReference type="ARBA" id="ARBA00006484"/>
    </source>
</evidence>
<accession>A0ABW4T280</accession>
<protein>
    <submittedName>
        <fullName evidence="3">SDR family oxidoreductase</fullName>
    </submittedName>
</protein>